<proteinExistence type="predicted"/>
<keyword evidence="2" id="KW-1185">Reference proteome</keyword>
<organism evidence="1 2">
    <name type="scientific">Ciona intestinalis</name>
    <name type="common">Transparent sea squirt</name>
    <name type="synonym">Ascidia intestinalis</name>
    <dbReference type="NCBI Taxonomy" id="7719"/>
    <lineage>
        <taxon>Eukaryota</taxon>
        <taxon>Metazoa</taxon>
        <taxon>Chordata</taxon>
        <taxon>Tunicata</taxon>
        <taxon>Ascidiacea</taxon>
        <taxon>Phlebobranchia</taxon>
        <taxon>Cionidae</taxon>
        <taxon>Ciona</taxon>
    </lineage>
</organism>
<dbReference type="Ensembl" id="ENSCINT00000030770.1">
    <property type="protein sequence ID" value="ENSCINP00000033489.1"/>
    <property type="gene ID" value="ENSCING00000018088.1"/>
</dbReference>
<dbReference type="AlphaFoldDB" id="H2XV05"/>
<evidence type="ECO:0000313" key="1">
    <source>
        <dbReference type="Ensembl" id="ENSCINP00000033489.1"/>
    </source>
</evidence>
<dbReference type="OrthoDB" id="10677978at2759"/>
<reference evidence="1" key="2">
    <citation type="submission" date="2025-08" db="UniProtKB">
        <authorList>
            <consortium name="Ensembl"/>
        </authorList>
    </citation>
    <scope>IDENTIFICATION</scope>
</reference>
<sequence>MTRCPCPPILDLIFPDFQIQYSTNVTRLTAYPQQISWIPHLAAAPYQDHCSYTTNYENHPSFQPEVVRTPEKKKAARKPTVRRKSKEYSDKRKCGCKNLLPKDDETKIFSQPFPKLCCGKDTGIESADIPGIEEFLNLDLRPTTLPESPHKLTKNYRKKHNISHDKNDMFQVMLQSLISSVQDCIHPRTQKRKYKKRKSSNEICKPTKSKEEGEVIYDSDLNISLELLNEYRKRKDLTPRMTAILRHYRLKYRRALRSACVAQSRQYKGRSTNLTTRCNTGGRCSNKWQQIQKYVLDETVVQKLRENEQTQKLIRVLCSTPQRTLRSTEAEFNQISNDDHAKDNEKSTFFQGQLDPNINDTKPTPQGYILDEDNFVCPDIEATIGNSNNCAWWL</sequence>
<dbReference type="RefSeq" id="XP_002119793.2">
    <property type="nucleotide sequence ID" value="XM_002119757.4"/>
</dbReference>
<reference evidence="2" key="1">
    <citation type="journal article" date="2002" name="Science">
        <title>The draft genome of Ciona intestinalis: insights into chordate and vertebrate origins.</title>
        <authorList>
            <person name="Dehal P."/>
            <person name="Satou Y."/>
            <person name="Campbell R.K."/>
            <person name="Chapman J."/>
            <person name="Degnan B."/>
            <person name="De Tomaso A."/>
            <person name="Davidson B."/>
            <person name="Di Gregorio A."/>
            <person name="Gelpke M."/>
            <person name="Goodstein D.M."/>
            <person name="Harafuji N."/>
            <person name="Hastings K.E."/>
            <person name="Ho I."/>
            <person name="Hotta K."/>
            <person name="Huang W."/>
            <person name="Kawashima T."/>
            <person name="Lemaire P."/>
            <person name="Martinez D."/>
            <person name="Meinertzhagen I.A."/>
            <person name="Necula S."/>
            <person name="Nonaka M."/>
            <person name="Putnam N."/>
            <person name="Rash S."/>
            <person name="Saiga H."/>
            <person name="Satake M."/>
            <person name="Terry A."/>
            <person name="Yamada L."/>
            <person name="Wang H.G."/>
            <person name="Awazu S."/>
            <person name="Azumi K."/>
            <person name="Boore J."/>
            <person name="Branno M."/>
            <person name="Chin-Bow S."/>
            <person name="DeSantis R."/>
            <person name="Doyle S."/>
            <person name="Francino P."/>
            <person name="Keys D.N."/>
            <person name="Haga S."/>
            <person name="Hayashi H."/>
            <person name="Hino K."/>
            <person name="Imai K.S."/>
            <person name="Inaba K."/>
            <person name="Kano S."/>
            <person name="Kobayashi K."/>
            <person name="Kobayashi M."/>
            <person name="Lee B.I."/>
            <person name="Makabe K.W."/>
            <person name="Manohar C."/>
            <person name="Matassi G."/>
            <person name="Medina M."/>
            <person name="Mochizuki Y."/>
            <person name="Mount S."/>
            <person name="Morishita T."/>
            <person name="Miura S."/>
            <person name="Nakayama A."/>
            <person name="Nishizaka S."/>
            <person name="Nomoto H."/>
            <person name="Ohta F."/>
            <person name="Oishi K."/>
            <person name="Rigoutsos I."/>
            <person name="Sano M."/>
            <person name="Sasaki A."/>
            <person name="Sasakura Y."/>
            <person name="Shoguchi E."/>
            <person name="Shin-i T."/>
            <person name="Spagnuolo A."/>
            <person name="Stainier D."/>
            <person name="Suzuki M.M."/>
            <person name="Tassy O."/>
            <person name="Takatori N."/>
            <person name="Tokuoka M."/>
            <person name="Yagi K."/>
            <person name="Yoshizaki F."/>
            <person name="Wada S."/>
            <person name="Zhang C."/>
            <person name="Hyatt P.D."/>
            <person name="Larimer F."/>
            <person name="Detter C."/>
            <person name="Doggett N."/>
            <person name="Glavina T."/>
            <person name="Hawkins T."/>
            <person name="Richardson P."/>
            <person name="Lucas S."/>
            <person name="Kohara Y."/>
            <person name="Levine M."/>
            <person name="Satoh N."/>
            <person name="Rokhsar D.S."/>
        </authorList>
    </citation>
    <scope>NUCLEOTIDE SEQUENCE [LARGE SCALE GENOMIC DNA]</scope>
</reference>
<name>H2XV05_CIOIN</name>
<dbReference type="InParanoid" id="H2XV05"/>
<accession>A0A1W2W648</accession>
<accession>H2XV05</accession>
<dbReference type="KEGG" id="cin:100175489"/>
<gene>
    <name evidence="1" type="primary">LOC100175489</name>
</gene>
<protein>
    <submittedName>
        <fullName evidence="1">Uncharacterized LOC100175489</fullName>
    </submittedName>
</protein>
<evidence type="ECO:0000313" key="2">
    <source>
        <dbReference type="Proteomes" id="UP000008144"/>
    </source>
</evidence>
<dbReference type="Proteomes" id="UP000008144">
    <property type="component" value="Unassembled WGS sequence"/>
</dbReference>
<reference evidence="1" key="3">
    <citation type="submission" date="2025-09" db="UniProtKB">
        <authorList>
            <consortium name="Ensembl"/>
        </authorList>
    </citation>
    <scope>IDENTIFICATION</scope>
</reference>
<dbReference type="GeneID" id="100175489"/>
<dbReference type="HOGENOM" id="CLU_700114_0_0_1"/>